<evidence type="ECO:0000313" key="1">
    <source>
        <dbReference type="EMBL" id="KAF9610234.1"/>
    </source>
</evidence>
<proteinExistence type="predicted"/>
<keyword evidence="2" id="KW-1185">Reference proteome</keyword>
<accession>A0A835I494</accession>
<dbReference type="AlphaFoldDB" id="A0A835I494"/>
<evidence type="ECO:0000313" key="2">
    <source>
        <dbReference type="Proteomes" id="UP000631114"/>
    </source>
</evidence>
<dbReference type="Proteomes" id="UP000631114">
    <property type="component" value="Unassembled WGS sequence"/>
</dbReference>
<comment type="caution">
    <text evidence="1">The sequence shown here is derived from an EMBL/GenBank/DDBJ whole genome shotgun (WGS) entry which is preliminary data.</text>
</comment>
<name>A0A835I494_9MAGN</name>
<gene>
    <name evidence="1" type="ORF">IFM89_021427</name>
</gene>
<sequence>MGRYPDSNCFSWVSALKLSHQTLDDLGYADSISREEVGGSRPVKSKSGSRVCRGSVSVQKLPKVIVAKKEDMLKQVESCIQICNNNIVIFEGWCDSQGTLHEIRTKLQMRQGAVKNFYVNHFVLQCLSNKNGAVLD</sequence>
<organism evidence="1 2">
    <name type="scientific">Coptis chinensis</name>
    <dbReference type="NCBI Taxonomy" id="261450"/>
    <lineage>
        <taxon>Eukaryota</taxon>
        <taxon>Viridiplantae</taxon>
        <taxon>Streptophyta</taxon>
        <taxon>Embryophyta</taxon>
        <taxon>Tracheophyta</taxon>
        <taxon>Spermatophyta</taxon>
        <taxon>Magnoliopsida</taxon>
        <taxon>Ranunculales</taxon>
        <taxon>Ranunculaceae</taxon>
        <taxon>Coptidoideae</taxon>
        <taxon>Coptis</taxon>
    </lineage>
</organism>
<protein>
    <submittedName>
        <fullName evidence="1">Uncharacterized protein</fullName>
    </submittedName>
</protein>
<reference evidence="1 2" key="1">
    <citation type="submission" date="2020-10" db="EMBL/GenBank/DDBJ databases">
        <title>The Coptis chinensis genome and diversification of protoberbering-type alkaloids.</title>
        <authorList>
            <person name="Wang B."/>
            <person name="Shu S."/>
            <person name="Song C."/>
            <person name="Liu Y."/>
        </authorList>
    </citation>
    <scope>NUCLEOTIDE SEQUENCE [LARGE SCALE GENOMIC DNA]</scope>
    <source>
        <strain evidence="1">HL-2020</strain>
        <tissue evidence="1">Leaf</tissue>
    </source>
</reference>
<dbReference type="EMBL" id="JADFTS010000004">
    <property type="protein sequence ID" value="KAF9610234.1"/>
    <property type="molecule type" value="Genomic_DNA"/>
</dbReference>